<accession>A0ABS8JGU3</accession>
<name>A0ABS8JGU3_9GAMM</name>
<sequence length="118" mass="12956">MTAIEDRYAGRPFLRLLECLALDAIDELDPAQRAALEEMAPKLGASLDFEGTWQQIVAGQMQWGDGIGDAIREVWERNSAIAREEGIELTPDEFAMLFADANTEDYAGGQPSNDEAPP</sequence>
<organism evidence="1 2">
    <name type="scientific">Noviluteimonas lactosilytica</name>
    <dbReference type="NCBI Taxonomy" id="2888523"/>
    <lineage>
        <taxon>Bacteria</taxon>
        <taxon>Pseudomonadati</taxon>
        <taxon>Pseudomonadota</taxon>
        <taxon>Gammaproteobacteria</taxon>
        <taxon>Lysobacterales</taxon>
        <taxon>Lysobacteraceae</taxon>
        <taxon>Noviluteimonas</taxon>
    </lineage>
</organism>
<proteinExistence type="predicted"/>
<dbReference type="EMBL" id="JAJGAK010000001">
    <property type="protein sequence ID" value="MCC8362825.1"/>
    <property type="molecule type" value="Genomic_DNA"/>
</dbReference>
<keyword evidence="2" id="KW-1185">Reference proteome</keyword>
<evidence type="ECO:0000313" key="1">
    <source>
        <dbReference type="EMBL" id="MCC8362825.1"/>
    </source>
</evidence>
<dbReference type="Proteomes" id="UP001165293">
    <property type="component" value="Unassembled WGS sequence"/>
</dbReference>
<dbReference type="RefSeq" id="WP_230526402.1">
    <property type="nucleotide sequence ID" value="NZ_JAJGAK010000001.1"/>
</dbReference>
<evidence type="ECO:0000313" key="2">
    <source>
        <dbReference type="Proteomes" id="UP001165293"/>
    </source>
</evidence>
<reference evidence="1" key="1">
    <citation type="submission" date="2021-10" db="EMBL/GenBank/DDBJ databases">
        <authorList>
            <person name="Lyu M."/>
            <person name="Wang X."/>
            <person name="Meng X."/>
            <person name="Xu K."/>
        </authorList>
    </citation>
    <scope>NUCLEOTIDE SEQUENCE</scope>
    <source>
        <strain evidence="1">A6</strain>
    </source>
</reference>
<gene>
    <name evidence="1" type="ORF">LK996_07010</name>
</gene>
<protein>
    <submittedName>
        <fullName evidence="1">Uncharacterized protein</fullName>
    </submittedName>
</protein>
<comment type="caution">
    <text evidence="1">The sequence shown here is derived from an EMBL/GenBank/DDBJ whole genome shotgun (WGS) entry which is preliminary data.</text>
</comment>